<dbReference type="RefSeq" id="XP_066072679.1">
    <property type="nucleotide sequence ID" value="XM_066216582.1"/>
</dbReference>
<evidence type="ECO:0008006" key="3">
    <source>
        <dbReference type="Google" id="ProtNLM"/>
    </source>
</evidence>
<dbReference type="AlphaFoldDB" id="A0AAX4JKL0"/>
<dbReference type="GeneID" id="91091458"/>
<organism evidence="1 2">
    <name type="scientific">Kwoniella dendrophila CBS 6074</name>
    <dbReference type="NCBI Taxonomy" id="1295534"/>
    <lineage>
        <taxon>Eukaryota</taxon>
        <taxon>Fungi</taxon>
        <taxon>Dikarya</taxon>
        <taxon>Basidiomycota</taxon>
        <taxon>Agaricomycotina</taxon>
        <taxon>Tremellomycetes</taxon>
        <taxon>Tremellales</taxon>
        <taxon>Cryptococcaceae</taxon>
        <taxon>Kwoniella</taxon>
    </lineage>
</organism>
<evidence type="ECO:0000313" key="1">
    <source>
        <dbReference type="EMBL" id="WWC85916.1"/>
    </source>
</evidence>
<proteinExistence type="predicted"/>
<dbReference type="EMBL" id="CP144098">
    <property type="protein sequence ID" value="WWC85916.1"/>
    <property type="molecule type" value="Genomic_DNA"/>
</dbReference>
<name>A0AAX4JKL0_9TREE</name>
<evidence type="ECO:0000313" key="2">
    <source>
        <dbReference type="Proteomes" id="UP001355207"/>
    </source>
</evidence>
<keyword evidence="2" id="KW-1185">Reference proteome</keyword>
<reference evidence="1 2" key="1">
    <citation type="submission" date="2024-01" db="EMBL/GenBank/DDBJ databases">
        <title>Comparative genomics of Cryptococcus and Kwoniella reveals pathogenesis evolution and contrasting modes of karyotype evolution via chromosome fusion or intercentromeric recombination.</title>
        <authorList>
            <person name="Coelho M.A."/>
            <person name="David-Palma M."/>
            <person name="Shea T."/>
            <person name="Bowers K."/>
            <person name="McGinley-Smith S."/>
            <person name="Mohammad A.W."/>
            <person name="Gnirke A."/>
            <person name="Yurkov A.M."/>
            <person name="Nowrousian M."/>
            <person name="Sun S."/>
            <person name="Cuomo C.A."/>
            <person name="Heitman J."/>
        </authorList>
    </citation>
    <scope>NUCLEOTIDE SEQUENCE [LARGE SCALE GENOMIC DNA]</scope>
    <source>
        <strain evidence="1 2">CBS 6074</strain>
    </source>
</reference>
<gene>
    <name evidence="1" type="ORF">L201_000786</name>
</gene>
<protein>
    <recommendedName>
        <fullName evidence="3">BTB domain-containing protein</fullName>
    </recommendedName>
</protein>
<accession>A0AAX4JKL0</accession>
<sequence>MQNYSIDVRDIWQSIMTVDKQNDKEKEEKRFHPSYQYTCKEQVIVVSSNGLHFAIFREALIRSSQAFATAFSFEPYQGEREEKVDSCTSTNTDDASHFTKEQIIDIEGNDLVVEWFIILINSTKSICPFTNLEETYQLIQLCNKYEVDENIIKVLEDRMEILTDKSPWRWLIMASKLNDREMGNLALQKMGQSGFLNGDQEDKDSFWNRIEKLDPSWTIPILSMNFSYPVHWIDDGYNRKPSFSANYNNGNDSTQTEQFSHYTTADFLQATSKWTDRCKKFGERKI</sequence>
<dbReference type="Proteomes" id="UP001355207">
    <property type="component" value="Chromosome 1"/>
</dbReference>